<sequence>MNGMEFKMKKKIYITGLFIIMGLLVVPKIASALGEYVYLPSDNLRTELSRDVADPNNLFEKYGIFEKDVVQNYTGTIVGELSDKDFNLEGVNEFKSAHKFSTEGGTFKDLRSLGELEQLKELELYDINLLVPNLEDLSKLSELERIYFEGHEASFTDISALSNLPQLKEIKISLDDNKLATYKISKSNPSLTIVDPVTLSSQFKNAKVEYSSFDENVTISSEGILEWENIPTDTKELHFEFLAEVEDGEAFYSFRGQTTIPITWNK</sequence>
<reference evidence="2 4" key="1">
    <citation type="submission" date="2013-02" db="EMBL/GenBank/DDBJ databases">
        <title>The Genome Sequence of Enterococcus haemoperoxidus BAA-382.</title>
        <authorList>
            <consortium name="The Broad Institute Genome Sequencing Platform"/>
            <consortium name="The Broad Institute Genome Sequencing Center for Infectious Disease"/>
            <person name="Earl A.M."/>
            <person name="Gilmore M.S."/>
            <person name="Lebreton F."/>
            <person name="Walker B."/>
            <person name="Young S.K."/>
            <person name="Zeng Q."/>
            <person name="Gargeya S."/>
            <person name="Fitzgerald M."/>
            <person name="Haas B."/>
            <person name="Abouelleil A."/>
            <person name="Alvarado L."/>
            <person name="Arachchi H.M."/>
            <person name="Berlin A.M."/>
            <person name="Chapman S.B."/>
            <person name="Dewar J."/>
            <person name="Goldberg J."/>
            <person name="Griggs A."/>
            <person name="Gujja S."/>
            <person name="Hansen M."/>
            <person name="Howarth C."/>
            <person name="Imamovic A."/>
            <person name="Larimer J."/>
            <person name="McCowan C."/>
            <person name="Murphy C."/>
            <person name="Neiman D."/>
            <person name="Pearson M."/>
            <person name="Priest M."/>
            <person name="Roberts A."/>
            <person name="Saif S."/>
            <person name="Shea T."/>
            <person name="Sisk P."/>
            <person name="Sykes S."/>
            <person name="Wortman J."/>
            <person name="Nusbaum C."/>
            <person name="Birren B."/>
        </authorList>
    </citation>
    <scope>NUCLEOTIDE SEQUENCE [LARGE SCALE GENOMIC DNA]</scope>
    <source>
        <strain evidence="2 4">ATCC BAA-382</strain>
    </source>
</reference>
<evidence type="ECO:0000313" key="2">
    <source>
        <dbReference type="EMBL" id="EOH97083.1"/>
    </source>
</evidence>
<evidence type="ECO:0000313" key="3">
    <source>
        <dbReference type="EMBL" id="EOT59896.1"/>
    </source>
</evidence>
<evidence type="ECO:0000256" key="1">
    <source>
        <dbReference type="ARBA" id="ARBA00022729"/>
    </source>
</evidence>
<dbReference type="Gene3D" id="2.60.40.1220">
    <property type="match status" value="1"/>
</dbReference>
<evidence type="ECO:0000313" key="5">
    <source>
        <dbReference type="Proteomes" id="UP000014197"/>
    </source>
</evidence>
<evidence type="ECO:0000313" key="4">
    <source>
        <dbReference type="Proteomes" id="UP000013858"/>
    </source>
</evidence>
<dbReference type="Proteomes" id="UP000013858">
    <property type="component" value="Unassembled WGS sequence"/>
</dbReference>
<reference evidence="3 5" key="2">
    <citation type="submission" date="2013-03" db="EMBL/GenBank/DDBJ databases">
        <title>The Genome Sequence of Enterococcus haemoperoxidus BAA-382 (PacBio/Illumina hybrid assembly).</title>
        <authorList>
            <consortium name="The Broad Institute Genomics Platform"/>
            <consortium name="The Broad Institute Genome Sequencing Center for Infectious Disease"/>
            <person name="Earl A."/>
            <person name="Russ C."/>
            <person name="Gilmore M."/>
            <person name="Surin D."/>
            <person name="Walker B."/>
            <person name="Young S."/>
            <person name="Zeng Q."/>
            <person name="Gargeya S."/>
            <person name="Fitzgerald M."/>
            <person name="Haas B."/>
            <person name="Abouelleil A."/>
            <person name="Allen A.W."/>
            <person name="Alvarado L."/>
            <person name="Arachchi H.M."/>
            <person name="Berlin A.M."/>
            <person name="Chapman S.B."/>
            <person name="Gainer-Dewar J."/>
            <person name="Goldberg J."/>
            <person name="Griggs A."/>
            <person name="Gujja S."/>
            <person name="Hansen M."/>
            <person name="Howarth C."/>
            <person name="Imamovic A."/>
            <person name="Ireland A."/>
            <person name="Larimer J."/>
            <person name="McCowan C."/>
            <person name="Murphy C."/>
            <person name="Pearson M."/>
            <person name="Poon T.W."/>
            <person name="Priest M."/>
            <person name="Roberts A."/>
            <person name="Saif S."/>
            <person name="Shea T."/>
            <person name="Sisk P."/>
            <person name="Sykes S."/>
            <person name="Wortman J."/>
            <person name="Nusbaum C."/>
            <person name="Birren B."/>
        </authorList>
    </citation>
    <scope>NUCLEOTIDE SEQUENCE [LARGE SCALE GENOMIC DNA]</scope>
    <source>
        <strain evidence="3 5">ATCC BAA-382</strain>
    </source>
</reference>
<name>R2QPA8_9ENTE</name>
<dbReference type="EMBL" id="AJAR01000014">
    <property type="protein sequence ID" value="EOH97083.1"/>
    <property type="molecule type" value="Genomic_DNA"/>
</dbReference>
<keyword evidence="1" id="KW-0732">Signal</keyword>
<dbReference type="InterPro" id="IPR014755">
    <property type="entry name" value="Cu-Rt/internalin_Ig-like"/>
</dbReference>
<dbReference type="SUPFAM" id="SSF52058">
    <property type="entry name" value="L domain-like"/>
    <property type="match status" value="1"/>
</dbReference>
<dbReference type="AlphaFoldDB" id="R2QPA8"/>
<dbReference type="EMBL" id="ASVY01000003">
    <property type="protein sequence ID" value="EOT59896.1"/>
    <property type="molecule type" value="Genomic_DNA"/>
</dbReference>
<dbReference type="PATRIC" id="fig|1158608.3.peg.1540"/>
<organism evidence="2 4">
    <name type="scientific">Enterococcus haemoperoxidus ATCC BAA-382</name>
    <dbReference type="NCBI Taxonomy" id="1158608"/>
    <lineage>
        <taxon>Bacteria</taxon>
        <taxon>Bacillati</taxon>
        <taxon>Bacillota</taxon>
        <taxon>Bacilli</taxon>
        <taxon>Lactobacillales</taxon>
        <taxon>Enterococcaceae</taxon>
        <taxon>Enterococcus</taxon>
    </lineage>
</organism>
<protein>
    <submittedName>
        <fullName evidence="2">Uncharacterized protein</fullName>
    </submittedName>
</protein>
<keyword evidence="5" id="KW-1185">Reference proteome</keyword>
<gene>
    <name evidence="3" type="ORF">I583_02531</name>
    <name evidence="2" type="ORF">UAW_01565</name>
</gene>
<comment type="caution">
    <text evidence="2">The sequence shown here is derived from an EMBL/GenBank/DDBJ whole genome shotgun (WGS) entry which is preliminary data.</text>
</comment>
<dbReference type="Proteomes" id="UP000014197">
    <property type="component" value="Unassembled WGS sequence"/>
</dbReference>
<accession>R2QPA8</accession>
<proteinExistence type="predicted"/>